<dbReference type="GO" id="GO:0005829">
    <property type="term" value="C:cytosol"/>
    <property type="evidence" value="ECO:0007669"/>
    <property type="project" value="TreeGrafter"/>
</dbReference>
<feature type="non-terminal residue" evidence="4">
    <location>
        <position position="235"/>
    </location>
</feature>
<dbReference type="SUPFAM" id="SSF53590">
    <property type="entry name" value="Nucleoside hydrolase"/>
    <property type="match status" value="1"/>
</dbReference>
<evidence type="ECO:0000313" key="4">
    <source>
        <dbReference type="EMBL" id="SVE45158.1"/>
    </source>
</evidence>
<dbReference type="PANTHER" id="PTHR12304:SF4">
    <property type="entry name" value="URIDINE NUCLEOSIDASE"/>
    <property type="match status" value="1"/>
</dbReference>
<dbReference type="GO" id="GO:0008477">
    <property type="term" value="F:purine nucleosidase activity"/>
    <property type="evidence" value="ECO:0007669"/>
    <property type="project" value="TreeGrafter"/>
</dbReference>
<dbReference type="EMBL" id="UINC01218221">
    <property type="protein sequence ID" value="SVE45158.1"/>
    <property type="molecule type" value="Genomic_DNA"/>
</dbReference>
<dbReference type="InterPro" id="IPR036452">
    <property type="entry name" value="Ribo_hydro-like"/>
</dbReference>
<dbReference type="InterPro" id="IPR001910">
    <property type="entry name" value="Inosine/uridine_hydrolase_dom"/>
</dbReference>
<dbReference type="Gene3D" id="3.90.245.10">
    <property type="entry name" value="Ribonucleoside hydrolase-like"/>
    <property type="match status" value="1"/>
</dbReference>
<proteinExistence type="predicted"/>
<reference evidence="4" key="1">
    <citation type="submission" date="2018-05" db="EMBL/GenBank/DDBJ databases">
        <authorList>
            <person name="Lanie J.A."/>
            <person name="Ng W.-L."/>
            <person name="Kazmierczak K.M."/>
            <person name="Andrzejewski T.M."/>
            <person name="Davidsen T.M."/>
            <person name="Wayne K.J."/>
            <person name="Tettelin H."/>
            <person name="Glass J.I."/>
            <person name="Rusch D."/>
            <person name="Podicherti R."/>
            <person name="Tsui H.-C.T."/>
            <person name="Winkler M.E."/>
        </authorList>
    </citation>
    <scope>NUCLEOTIDE SEQUENCE</scope>
</reference>
<protein>
    <recommendedName>
        <fullName evidence="3">Inosine/uridine-preferring nucleoside hydrolase domain-containing protein</fullName>
    </recommendedName>
</protein>
<feature type="domain" description="Inosine/uridine-preferring nucleoside hydrolase" evidence="3">
    <location>
        <begin position="1"/>
        <end position="234"/>
    </location>
</feature>
<sequence>ALALLLAARSPQLNVKGVTCVAGNVPIDRVVRNTLDILNVADASHIPVARGMEFPLVENMFNATEIHGENGLGGINLPASGSTVIDKHAVEFLAGEIDNTSEKVTIVALGPLTNIATLFRIYPNVVSSIEQLVIMGGAIGSGNITSTAEFNIRQDPEAADVVFNSDVPTLLYVWDVFTRVRFDKQEVDEMIASDNNCKSIAGKLLLSYLTTKKEDTAGIGDAGAVACLLIPEAIT</sequence>
<accession>A0A383DMS4</accession>
<name>A0A383DMS4_9ZZZZ</name>
<evidence type="ECO:0000256" key="2">
    <source>
        <dbReference type="ARBA" id="ARBA00023295"/>
    </source>
</evidence>
<organism evidence="4">
    <name type="scientific">marine metagenome</name>
    <dbReference type="NCBI Taxonomy" id="408172"/>
    <lineage>
        <taxon>unclassified sequences</taxon>
        <taxon>metagenomes</taxon>
        <taxon>ecological metagenomes</taxon>
    </lineage>
</organism>
<dbReference type="AlphaFoldDB" id="A0A383DMS4"/>
<dbReference type="PANTHER" id="PTHR12304">
    <property type="entry name" value="INOSINE-URIDINE PREFERRING NUCLEOSIDE HYDROLASE"/>
    <property type="match status" value="1"/>
</dbReference>
<feature type="non-terminal residue" evidence="4">
    <location>
        <position position="1"/>
    </location>
</feature>
<evidence type="ECO:0000256" key="1">
    <source>
        <dbReference type="ARBA" id="ARBA00022801"/>
    </source>
</evidence>
<dbReference type="GO" id="GO:0006152">
    <property type="term" value="P:purine nucleoside catabolic process"/>
    <property type="evidence" value="ECO:0007669"/>
    <property type="project" value="TreeGrafter"/>
</dbReference>
<keyword evidence="1" id="KW-0378">Hydrolase</keyword>
<keyword evidence="2" id="KW-0326">Glycosidase</keyword>
<evidence type="ECO:0000259" key="3">
    <source>
        <dbReference type="Pfam" id="PF01156"/>
    </source>
</evidence>
<gene>
    <name evidence="4" type="ORF">METZ01_LOCUS498012</name>
</gene>
<dbReference type="Pfam" id="PF01156">
    <property type="entry name" value="IU_nuc_hydro"/>
    <property type="match status" value="1"/>
</dbReference>
<dbReference type="InterPro" id="IPR023186">
    <property type="entry name" value="IUNH"/>
</dbReference>